<dbReference type="STRING" id="215243.A0A0D2E1P6"/>
<dbReference type="InterPro" id="IPR014762">
    <property type="entry name" value="DNA_mismatch_repair_CS"/>
</dbReference>
<feature type="compositionally biased region" description="Polar residues" evidence="3">
    <location>
        <begin position="604"/>
        <end position="615"/>
    </location>
</feature>
<dbReference type="InterPro" id="IPR014721">
    <property type="entry name" value="Ribsml_uS5_D2-typ_fold_subgr"/>
</dbReference>
<dbReference type="FunFam" id="3.30.565.10:FF:000017">
    <property type="entry name" value="PMS1 homolog 1, mismatch repair system component"/>
    <property type="match status" value="1"/>
</dbReference>
<dbReference type="PANTHER" id="PTHR10073:SF41">
    <property type="entry name" value="MISMATCH REPAIR PROTEIN, PUTATIVE (AFU_ORTHOLOGUE AFUA_8G05820)-RELATED"/>
    <property type="match status" value="1"/>
</dbReference>
<dbReference type="OrthoDB" id="10263226at2759"/>
<dbReference type="SUPFAM" id="SSF54211">
    <property type="entry name" value="Ribosomal protein S5 domain 2-like"/>
    <property type="match status" value="1"/>
</dbReference>
<keyword evidence="6" id="KW-1185">Reference proteome</keyword>
<gene>
    <name evidence="5" type="ORF">PV06_01272</name>
</gene>
<dbReference type="GO" id="GO:0016887">
    <property type="term" value="F:ATP hydrolysis activity"/>
    <property type="evidence" value="ECO:0007669"/>
    <property type="project" value="InterPro"/>
</dbReference>
<dbReference type="GO" id="GO:0032389">
    <property type="term" value="C:MutLalpha complex"/>
    <property type="evidence" value="ECO:0007669"/>
    <property type="project" value="TreeGrafter"/>
</dbReference>
<dbReference type="GO" id="GO:0061982">
    <property type="term" value="P:meiosis I cell cycle process"/>
    <property type="evidence" value="ECO:0007669"/>
    <property type="project" value="UniProtKB-ARBA"/>
</dbReference>
<dbReference type="SUPFAM" id="SSF55874">
    <property type="entry name" value="ATPase domain of HSP90 chaperone/DNA topoisomerase II/histidine kinase"/>
    <property type="match status" value="1"/>
</dbReference>
<evidence type="ECO:0000256" key="3">
    <source>
        <dbReference type="SAM" id="MobiDB-lite"/>
    </source>
</evidence>
<dbReference type="InterPro" id="IPR036890">
    <property type="entry name" value="HATPase_C_sf"/>
</dbReference>
<evidence type="ECO:0000313" key="6">
    <source>
        <dbReference type="Proteomes" id="UP000053342"/>
    </source>
</evidence>
<dbReference type="GO" id="GO:0030983">
    <property type="term" value="F:mismatched DNA binding"/>
    <property type="evidence" value="ECO:0007669"/>
    <property type="project" value="InterPro"/>
</dbReference>
<name>A0A0D2E1P6_9EURO</name>
<dbReference type="PROSITE" id="PS00058">
    <property type="entry name" value="DNA_MISMATCH_REPAIR_1"/>
    <property type="match status" value="1"/>
</dbReference>
<dbReference type="NCBIfam" id="TIGR00585">
    <property type="entry name" value="mutl"/>
    <property type="match status" value="1"/>
</dbReference>
<dbReference type="InterPro" id="IPR002099">
    <property type="entry name" value="MutL/Mlh/PMS"/>
</dbReference>
<dbReference type="Pfam" id="PF01119">
    <property type="entry name" value="DNA_mis_repair"/>
    <property type="match status" value="1"/>
</dbReference>
<keyword evidence="2" id="KW-0227">DNA damage</keyword>
<feature type="compositionally biased region" description="Basic and acidic residues" evidence="3">
    <location>
        <begin position="509"/>
        <end position="518"/>
    </location>
</feature>
<dbReference type="AlphaFoldDB" id="A0A0D2E1P6"/>
<accession>A0A0D2E1P6</accession>
<dbReference type="InterPro" id="IPR038973">
    <property type="entry name" value="MutL/Mlh/Pms-like"/>
</dbReference>
<feature type="compositionally biased region" description="Polar residues" evidence="3">
    <location>
        <begin position="564"/>
        <end position="578"/>
    </location>
</feature>
<dbReference type="InterPro" id="IPR013507">
    <property type="entry name" value="DNA_mismatch_S5_2-like"/>
</dbReference>
<dbReference type="InterPro" id="IPR020568">
    <property type="entry name" value="Ribosomal_Su5_D2-typ_SF"/>
</dbReference>
<feature type="region of interest" description="Disordered" evidence="3">
    <location>
        <begin position="447"/>
        <end position="526"/>
    </location>
</feature>
<dbReference type="Pfam" id="PF13589">
    <property type="entry name" value="HATPase_c_3"/>
    <property type="match status" value="1"/>
</dbReference>
<feature type="region of interest" description="Disordered" evidence="3">
    <location>
        <begin position="557"/>
        <end position="617"/>
    </location>
</feature>
<dbReference type="HOGENOM" id="CLU_011171_4_0_1"/>
<evidence type="ECO:0000256" key="1">
    <source>
        <dbReference type="ARBA" id="ARBA00006082"/>
    </source>
</evidence>
<evidence type="ECO:0000256" key="2">
    <source>
        <dbReference type="ARBA" id="ARBA00022763"/>
    </source>
</evidence>
<sequence>MPIEALPETTTRALGSTLVLNDAKSVVKELVDNALDARATAISIEISSNTIDTIQVKDNGTGVDVQDRQLLCKRGCTSKIRSLHDLSRLGGTFLGFRGEALASMAELSSVVSVTTRVEGEVVGTALEYTAAGLKSSASASHPVGTTFRVQDFLTKIPVRKQTALRGATKTLHSIKSLLFTYAFARRDVRFSLKVLKAKNEKSDWIYAASRNASLSEVATKIVGKEIVSECKPYRLSPTEDEEGIEDGWSLDTLLVSPDADVVKTRSGPQFLSVDGRPVSTERGIMKEIVKSYKRHVHCILPKSTSVSRPFLCMQIRCPPESYDVNVEPAKDEVLFFRPDILLSLVERLFKTAYGDFDTTTTGSPGLEYPEVTITSAPNTDAADLQDVGTSTLMDREASPLASSEIGDSFGATTNPFSIAAMNKIVLPRKMDEYAEATATSAFGARLPARGPGMYTPELLRDTHRPESGQQEQLPSPISEAGSDVLPYQNPGPPKRPWPRKNRQISDMSSDPRNHHEIDDTPGSQQMGLETWLTPQNQLQSSISQAAHRMAQGRTLPTHHDIVSAPTQTGNRTGNSQRTPIAGGRLQSGSGQKPFKSPFKRAMHASSQSSLDSATPFNDYGAPSTGFGRCMEVGVQSSPQRVRDHRASESDEGLSPGSAESPVELAEPVDSLMLRSELSEIMDFEQRKKAAIAHQRKLAAKYPSTSLREILRQRYRGNEAGPELDGTGSVSASDFEDLFADFSPDSISKSNNPHRNRYLAAKRGLLSHSHPERDEVSATTTTGSDDGDAEGRSSEDTCFDLPEQLHPPFEDDVDDPRVYLSRQRRRQQAGNSKLYRTKSSKLPFETIPPHAMTLKLAIASRFFKDKQTFERYARKLGSVDKYVTFGTIQSADNDIHEAMNDDYTNTLREMVKTKYRFKNSEGKEIVPHLKINLTGKRV</sequence>
<dbReference type="PANTHER" id="PTHR10073">
    <property type="entry name" value="DNA MISMATCH REPAIR PROTEIN MLH, PMS, MUTL"/>
    <property type="match status" value="1"/>
</dbReference>
<reference evidence="5 6" key="1">
    <citation type="submission" date="2015-01" db="EMBL/GenBank/DDBJ databases">
        <title>The Genome Sequence of Exophiala oligosperma CBS72588.</title>
        <authorList>
            <consortium name="The Broad Institute Genomics Platform"/>
            <person name="Cuomo C."/>
            <person name="de Hoog S."/>
            <person name="Gorbushina A."/>
            <person name="Stielow B."/>
            <person name="Teixiera M."/>
            <person name="Abouelleil A."/>
            <person name="Chapman S.B."/>
            <person name="Priest M."/>
            <person name="Young S.K."/>
            <person name="Wortman J."/>
            <person name="Nusbaum C."/>
            <person name="Birren B."/>
        </authorList>
    </citation>
    <scope>NUCLEOTIDE SEQUENCE [LARGE SCALE GENOMIC DNA]</scope>
    <source>
        <strain evidence="5 6">CBS 72588</strain>
    </source>
</reference>
<dbReference type="GO" id="GO:0005524">
    <property type="term" value="F:ATP binding"/>
    <property type="evidence" value="ECO:0007669"/>
    <property type="project" value="InterPro"/>
</dbReference>
<organism evidence="5 6">
    <name type="scientific">Exophiala oligosperma</name>
    <dbReference type="NCBI Taxonomy" id="215243"/>
    <lineage>
        <taxon>Eukaryota</taxon>
        <taxon>Fungi</taxon>
        <taxon>Dikarya</taxon>
        <taxon>Ascomycota</taxon>
        <taxon>Pezizomycotina</taxon>
        <taxon>Eurotiomycetes</taxon>
        <taxon>Chaetothyriomycetidae</taxon>
        <taxon>Chaetothyriales</taxon>
        <taxon>Herpotrichiellaceae</taxon>
        <taxon>Exophiala</taxon>
    </lineage>
</organism>
<comment type="similarity">
    <text evidence="1">Belongs to the DNA mismatch repair MutL/HexB family.</text>
</comment>
<dbReference type="Gene3D" id="3.30.230.10">
    <property type="match status" value="1"/>
</dbReference>
<dbReference type="EMBL" id="KN847332">
    <property type="protein sequence ID" value="KIW48705.1"/>
    <property type="molecule type" value="Genomic_DNA"/>
</dbReference>
<dbReference type="GO" id="GO:0006298">
    <property type="term" value="P:mismatch repair"/>
    <property type="evidence" value="ECO:0007669"/>
    <property type="project" value="InterPro"/>
</dbReference>
<feature type="region of interest" description="Disordered" evidence="3">
    <location>
        <begin position="763"/>
        <end position="814"/>
    </location>
</feature>
<feature type="region of interest" description="Disordered" evidence="3">
    <location>
        <begin position="634"/>
        <end position="665"/>
    </location>
</feature>
<dbReference type="SMART" id="SM01340">
    <property type="entry name" value="DNA_mis_repair"/>
    <property type="match status" value="1"/>
</dbReference>
<dbReference type="GO" id="GO:0140664">
    <property type="term" value="F:ATP-dependent DNA damage sensor activity"/>
    <property type="evidence" value="ECO:0007669"/>
    <property type="project" value="InterPro"/>
</dbReference>
<proteinExistence type="inferred from homology"/>
<dbReference type="RefSeq" id="XP_016268921.1">
    <property type="nucleotide sequence ID" value="XM_016401868.1"/>
</dbReference>
<dbReference type="Proteomes" id="UP000053342">
    <property type="component" value="Unassembled WGS sequence"/>
</dbReference>
<dbReference type="GeneID" id="27353346"/>
<evidence type="ECO:0000259" key="4">
    <source>
        <dbReference type="SMART" id="SM01340"/>
    </source>
</evidence>
<dbReference type="Gene3D" id="3.30.565.10">
    <property type="entry name" value="Histidine kinase-like ATPase, C-terminal domain"/>
    <property type="match status" value="1"/>
</dbReference>
<dbReference type="VEuPathDB" id="FungiDB:PV06_01272"/>
<protein>
    <recommendedName>
        <fullName evidence="4">DNA mismatch repair protein S5 domain-containing protein</fullName>
    </recommendedName>
</protein>
<evidence type="ECO:0000313" key="5">
    <source>
        <dbReference type="EMBL" id="KIW48705.1"/>
    </source>
</evidence>
<feature type="domain" description="DNA mismatch repair protein S5" evidence="4">
    <location>
        <begin position="218"/>
        <end position="354"/>
    </location>
</feature>